<sequence length="52" mass="5849">MNIKKYLGIWTFLIPILAWLSYVGNSVFSSGYYSVILTLFLMGSVLAAVYHS</sequence>
<feature type="transmembrane region" description="Helical" evidence="1">
    <location>
        <begin position="30"/>
        <end position="50"/>
    </location>
</feature>
<keyword evidence="1" id="KW-1133">Transmembrane helix</keyword>
<evidence type="ECO:0000256" key="1">
    <source>
        <dbReference type="SAM" id="Phobius"/>
    </source>
</evidence>
<accession>A0A6N4X9H6</accession>
<dbReference type="RefSeq" id="WP_228455598.1">
    <property type="nucleotide sequence ID" value="NZ_CACVBR010000091.1"/>
</dbReference>
<evidence type="ECO:0000313" key="3">
    <source>
        <dbReference type="Proteomes" id="UP000445144"/>
    </source>
</evidence>
<keyword evidence="1" id="KW-0812">Transmembrane</keyword>
<dbReference type="EMBL" id="CACVBR010000091">
    <property type="protein sequence ID" value="CAA7197642.1"/>
    <property type="molecule type" value="Genomic_DNA"/>
</dbReference>
<evidence type="ECO:0000313" key="2">
    <source>
        <dbReference type="EMBL" id="CAA7197642.1"/>
    </source>
</evidence>
<name>A0A6N4X9H6_9FLAO</name>
<organism evidence="2 3">
    <name type="scientific">Chryseobacterium potabilaquae</name>
    <dbReference type="NCBI Taxonomy" id="2675057"/>
    <lineage>
        <taxon>Bacteria</taxon>
        <taxon>Pseudomonadati</taxon>
        <taxon>Bacteroidota</taxon>
        <taxon>Flavobacteriia</taxon>
        <taxon>Flavobacteriales</taxon>
        <taxon>Weeksellaceae</taxon>
        <taxon>Chryseobacterium group</taxon>
        <taxon>Chryseobacterium</taxon>
    </lineage>
</organism>
<dbReference type="AlphaFoldDB" id="A0A6N4X9H6"/>
<keyword evidence="3" id="KW-1185">Reference proteome</keyword>
<gene>
    <name evidence="2" type="ORF">CHRY9293_03715</name>
</gene>
<reference evidence="2 3" key="1">
    <citation type="submission" date="2020-01" db="EMBL/GenBank/DDBJ databases">
        <authorList>
            <person name="Rodrigo-Torres L."/>
            <person name="Arahal R. D."/>
            <person name="Lucena T."/>
        </authorList>
    </citation>
    <scope>NUCLEOTIDE SEQUENCE [LARGE SCALE GENOMIC DNA]</scope>
    <source>
        <strain evidence="2 3">CECT 9293</strain>
    </source>
</reference>
<keyword evidence="1" id="KW-0472">Membrane</keyword>
<feature type="transmembrane region" description="Helical" evidence="1">
    <location>
        <begin position="7"/>
        <end position="24"/>
    </location>
</feature>
<protein>
    <submittedName>
        <fullName evidence="2">Uncharacterized protein</fullName>
    </submittedName>
</protein>
<dbReference type="Proteomes" id="UP000445144">
    <property type="component" value="Unassembled WGS sequence"/>
</dbReference>
<proteinExistence type="predicted"/>